<evidence type="ECO:0000313" key="2">
    <source>
        <dbReference type="Proteomes" id="UP000225608"/>
    </source>
</evidence>
<gene>
    <name evidence="1" type="ORF">CSV91_06755</name>
</gene>
<dbReference type="AlphaFoldDB" id="A0A2D1TY34"/>
<reference evidence="1 2" key="1">
    <citation type="submission" date="2017-10" db="EMBL/GenBank/DDBJ databases">
        <title>Complete genome sequence of Collinsella aerofaciens isolated from the gut of a healthy adult Indian.</title>
        <authorList>
            <person name="Bag S."/>
            <person name="Ghosh T.S."/>
            <person name="Das B."/>
        </authorList>
    </citation>
    <scope>NUCLEOTIDE SEQUENCE [LARGE SCALE GENOMIC DNA]</scope>
    <source>
        <strain evidence="2">indica</strain>
    </source>
</reference>
<proteinExistence type="predicted"/>
<protein>
    <submittedName>
        <fullName evidence="1">Uncharacterized protein</fullName>
    </submittedName>
</protein>
<sequence>MGLFKKKNPQDAFDPDVFTITDTILDPPRFTFLPAIYQDATRRKWAVHQRGAQPKIFDYADVLQCEVAEAGDPEAEEAVSKQEFAQRILANPAKAAKMNAAKRNMCLGMGVVVAVQTGKDEVSKLEIPVMTDEVKRDSSLYKSYRNVAEKIKAEFDAMGGLA</sequence>
<accession>A0A2D1TY34</accession>
<dbReference type="EMBL" id="CP024160">
    <property type="protein sequence ID" value="ATP54267.1"/>
    <property type="molecule type" value="Genomic_DNA"/>
</dbReference>
<evidence type="ECO:0000313" key="1">
    <source>
        <dbReference type="EMBL" id="ATP54267.1"/>
    </source>
</evidence>
<dbReference type="KEGG" id="caer:CSV91_06755"/>
<name>A0A2D1TY34_9ACTN</name>
<dbReference type="RefSeq" id="WP_099432291.1">
    <property type="nucleotide sequence ID" value="NZ_CP024160.1"/>
</dbReference>
<organism evidence="1 2">
    <name type="scientific">Collinsella aerofaciens</name>
    <dbReference type="NCBI Taxonomy" id="74426"/>
    <lineage>
        <taxon>Bacteria</taxon>
        <taxon>Bacillati</taxon>
        <taxon>Actinomycetota</taxon>
        <taxon>Coriobacteriia</taxon>
        <taxon>Coriobacteriales</taxon>
        <taxon>Coriobacteriaceae</taxon>
        <taxon>Collinsella</taxon>
    </lineage>
</organism>
<dbReference type="Proteomes" id="UP000225608">
    <property type="component" value="Chromosome"/>
</dbReference>